<name>A0A023B5T0_GRENI</name>
<dbReference type="RefSeq" id="XP_011130795.1">
    <property type="nucleotide sequence ID" value="XM_011132493.1"/>
</dbReference>
<gene>
    <name evidence="2" type="ORF">GNI_089450</name>
</gene>
<feature type="region of interest" description="Disordered" evidence="1">
    <location>
        <begin position="207"/>
        <end position="241"/>
    </location>
</feature>
<dbReference type="AlphaFoldDB" id="A0A023B5T0"/>
<protein>
    <submittedName>
        <fullName evidence="2">Uncharacterized protein</fullName>
    </submittedName>
</protein>
<organism evidence="2 3">
    <name type="scientific">Gregarina niphandrodes</name>
    <name type="common">Septate eugregarine</name>
    <dbReference type="NCBI Taxonomy" id="110365"/>
    <lineage>
        <taxon>Eukaryota</taxon>
        <taxon>Sar</taxon>
        <taxon>Alveolata</taxon>
        <taxon>Apicomplexa</taxon>
        <taxon>Conoidasida</taxon>
        <taxon>Gregarinasina</taxon>
        <taxon>Eugregarinorida</taxon>
        <taxon>Gregarinidae</taxon>
        <taxon>Gregarina</taxon>
    </lineage>
</organism>
<reference evidence="2" key="1">
    <citation type="submission" date="2013-12" db="EMBL/GenBank/DDBJ databases">
        <authorList>
            <person name="Omoto C.K."/>
            <person name="Sibley D."/>
            <person name="Venepally P."/>
            <person name="Hadjithomas M."/>
            <person name="Karamycheva S."/>
            <person name="Brunk B."/>
            <person name="Roos D."/>
            <person name="Caler E."/>
            <person name="Lorenzi H."/>
        </authorList>
    </citation>
    <scope>NUCLEOTIDE SEQUENCE</scope>
</reference>
<comment type="caution">
    <text evidence="2">The sequence shown here is derived from an EMBL/GenBank/DDBJ whole genome shotgun (WGS) entry which is preliminary data.</text>
</comment>
<keyword evidence="3" id="KW-1185">Reference proteome</keyword>
<evidence type="ECO:0000256" key="1">
    <source>
        <dbReference type="SAM" id="MobiDB-lite"/>
    </source>
</evidence>
<dbReference type="EMBL" id="AFNH02000669">
    <property type="protein sequence ID" value="EZG61142.1"/>
    <property type="molecule type" value="Genomic_DNA"/>
</dbReference>
<dbReference type="GeneID" id="22913209"/>
<accession>A0A023B5T0</accession>
<feature type="compositionally biased region" description="Basic residues" evidence="1">
    <location>
        <begin position="502"/>
        <end position="514"/>
    </location>
</feature>
<evidence type="ECO:0000313" key="2">
    <source>
        <dbReference type="EMBL" id="EZG61142.1"/>
    </source>
</evidence>
<feature type="region of interest" description="Disordered" evidence="1">
    <location>
        <begin position="495"/>
        <end position="514"/>
    </location>
</feature>
<dbReference type="VEuPathDB" id="CryptoDB:GNI_089450"/>
<evidence type="ECO:0000313" key="3">
    <source>
        <dbReference type="Proteomes" id="UP000019763"/>
    </source>
</evidence>
<sequence>MVERNTTYIKKQHVKLKRGRVYPIGSFLSNTPFKGLWDDSKSVTENLKNVSFNSIKDALPKKHVTEKELSLSESDKDVCRRLVAKYGDKYKMRGPVAVEREVWLRAVALGLYVADGTAPGGNALEEDVPENVSPVAGSVAVVVDSANMWPPDVARQADWLHQYWLAADAEWFKALNGLGVTRQSRHVHWMRYSKPLLGELLHATPKLTTPKNTTTQDGIRNGTLEGGTTLDGTTQEGTTQNDTWTLQMSPVDGIWEPLYLPTPGFTKRLTDRTGVFESDLEAHTKLRGLLTPEQWKRLKGIRLCDFDCCRLDYLELAAILCEFYHAPLGEINPSTHDFIVEKLGGLNALYRTACVDTRMLWVSACLLEHSQVDIDTLVRFCIHTLQFRPGRLDLECLRKAFARFEDYDCRPPLNENICTTRLSSHLHPVYVSAHTFGTVFRAVAHSKQAIYGNLLLHVRAEKAKAKADHGAMQPVAMQPVAMQPEAMIQQETGFLDEPQCPPRKKQKRTSRHYAKPCNKTTTKTATEIPRSKASRPEAPTTIALKPTTITLKPTTIAPKPMTIALKPTTIAPKPTTIAPKPVDPQSCVQIFKQFTCRR</sequence>
<dbReference type="Proteomes" id="UP000019763">
    <property type="component" value="Unassembled WGS sequence"/>
</dbReference>
<proteinExistence type="predicted"/>
<feature type="compositionally biased region" description="Low complexity" evidence="1">
    <location>
        <begin position="222"/>
        <end position="240"/>
    </location>
</feature>